<evidence type="ECO:0000256" key="3">
    <source>
        <dbReference type="ARBA" id="ARBA00022741"/>
    </source>
</evidence>
<comment type="function">
    <text evidence="5">Involved in beta-(1--&gt;2)glucan export. Transmembrane domains (TMD) form a pore in the inner membrane and the ATP-binding domain (NBD) is responsible for energy generation.</text>
</comment>
<keyword evidence="2" id="KW-0813">Transport</keyword>
<sequence length="258" mass="27725">MSASDQAECAVSIRGLQKRFGTVDVLQTIDLDVAPGEVVVLVGPSGSGKTTLLRSINLLERPSAGRVTVGGDTLSFAPGVHTTRAETLLTRRIRLKTAMVFQAFNLFPHMTALANVAEGLISVKRLDRESAHAEALGLLERMGLGSKANAYPATLSGGQKQRVAIARALAMRPQVMLFDEPTSALDPELRREVLSVLRDIAAGGMTMVVVTHEMAFAREIADKIVFMENGRIRLSGSPDAFFGSKDPRILQFLTAILA</sequence>
<dbReference type="GO" id="GO:0005524">
    <property type="term" value="F:ATP binding"/>
    <property type="evidence" value="ECO:0007669"/>
    <property type="project" value="UniProtKB-KW"/>
</dbReference>
<evidence type="ECO:0000313" key="7">
    <source>
        <dbReference type="EMBL" id="UFZ02746.1"/>
    </source>
</evidence>
<evidence type="ECO:0000259" key="6">
    <source>
        <dbReference type="PROSITE" id="PS50893"/>
    </source>
</evidence>
<protein>
    <submittedName>
        <fullName evidence="7">Amino acid ABC transporter ATP-binding protein</fullName>
    </submittedName>
</protein>
<dbReference type="SMART" id="SM00382">
    <property type="entry name" value="AAA"/>
    <property type="match status" value="1"/>
</dbReference>
<organism evidence="7 8">
    <name type="scientific">Bradyrhizobium ontarionense</name>
    <dbReference type="NCBI Taxonomy" id="2898149"/>
    <lineage>
        <taxon>Bacteria</taxon>
        <taxon>Pseudomonadati</taxon>
        <taxon>Pseudomonadota</taxon>
        <taxon>Alphaproteobacteria</taxon>
        <taxon>Hyphomicrobiales</taxon>
        <taxon>Nitrobacteraceae</taxon>
        <taxon>Bradyrhizobium</taxon>
    </lineage>
</organism>
<keyword evidence="3" id="KW-0547">Nucleotide-binding</keyword>
<evidence type="ECO:0000313" key="8">
    <source>
        <dbReference type="Proteomes" id="UP001431010"/>
    </source>
</evidence>
<evidence type="ECO:0000256" key="4">
    <source>
        <dbReference type="ARBA" id="ARBA00022840"/>
    </source>
</evidence>
<dbReference type="InterPro" id="IPR030679">
    <property type="entry name" value="ABC_ATPase_HisP-typ"/>
</dbReference>
<evidence type="ECO:0000256" key="2">
    <source>
        <dbReference type="ARBA" id="ARBA00022448"/>
    </source>
</evidence>
<reference evidence="7" key="1">
    <citation type="journal article" date="2024" name="Antonie Van Leeuwenhoek">
        <title>Bradyrhizobium ontarionense sp. nov., a novel bacterial symbiont isolated from Aeschynomene indica (Indian jointvetch), harbours photosynthesis, nitrogen fixation and nitrous oxide (N2O) reductase genes.</title>
        <authorList>
            <person name="Bromfield E.S.P."/>
            <person name="Cloutier S."/>
        </authorList>
    </citation>
    <scope>NUCLEOTIDE SEQUENCE</scope>
    <source>
        <strain evidence="7">A19</strain>
    </source>
</reference>
<dbReference type="RefSeq" id="WP_231318532.1">
    <property type="nucleotide sequence ID" value="NZ_CP088156.1"/>
</dbReference>
<dbReference type="PROSITE" id="PS00211">
    <property type="entry name" value="ABC_TRANSPORTER_1"/>
    <property type="match status" value="1"/>
</dbReference>
<dbReference type="InterPro" id="IPR050086">
    <property type="entry name" value="MetN_ABC_transporter-like"/>
</dbReference>
<keyword evidence="8" id="KW-1185">Reference proteome</keyword>
<gene>
    <name evidence="7" type="ORF">LQG66_26210</name>
</gene>
<proteinExistence type="inferred from homology"/>
<dbReference type="CDD" id="cd03262">
    <property type="entry name" value="ABC_HisP_GlnQ"/>
    <property type="match status" value="1"/>
</dbReference>
<feature type="domain" description="ABC transporter" evidence="6">
    <location>
        <begin position="11"/>
        <end position="254"/>
    </location>
</feature>
<dbReference type="PANTHER" id="PTHR43166:SF38">
    <property type="entry name" value="L-CYSTINE TRANSPORT SYSTEM ATP-BINDING PROTEIN TCYN"/>
    <property type="match status" value="1"/>
</dbReference>
<dbReference type="PROSITE" id="PS50893">
    <property type="entry name" value="ABC_TRANSPORTER_2"/>
    <property type="match status" value="1"/>
</dbReference>
<dbReference type="Pfam" id="PF00005">
    <property type="entry name" value="ABC_tran"/>
    <property type="match status" value="1"/>
</dbReference>
<dbReference type="Gene3D" id="3.40.50.300">
    <property type="entry name" value="P-loop containing nucleotide triphosphate hydrolases"/>
    <property type="match status" value="1"/>
</dbReference>
<dbReference type="PANTHER" id="PTHR43166">
    <property type="entry name" value="AMINO ACID IMPORT ATP-BINDING PROTEIN"/>
    <property type="match status" value="1"/>
</dbReference>
<dbReference type="Proteomes" id="UP001431010">
    <property type="component" value="Chromosome"/>
</dbReference>
<evidence type="ECO:0000256" key="1">
    <source>
        <dbReference type="ARBA" id="ARBA00005417"/>
    </source>
</evidence>
<dbReference type="InterPro" id="IPR027417">
    <property type="entry name" value="P-loop_NTPase"/>
</dbReference>
<dbReference type="InterPro" id="IPR017871">
    <property type="entry name" value="ABC_transporter-like_CS"/>
</dbReference>
<dbReference type="SUPFAM" id="SSF52540">
    <property type="entry name" value="P-loop containing nucleoside triphosphate hydrolases"/>
    <property type="match status" value="1"/>
</dbReference>
<comment type="similarity">
    <text evidence="1">Belongs to the ABC transporter superfamily.</text>
</comment>
<evidence type="ECO:0000256" key="5">
    <source>
        <dbReference type="ARBA" id="ARBA00024722"/>
    </source>
</evidence>
<accession>A0ABY3R5Z4</accession>
<name>A0ABY3R5Z4_9BRAD</name>
<dbReference type="PIRSF" id="PIRSF039085">
    <property type="entry name" value="ABC_ATPase_HisP"/>
    <property type="match status" value="1"/>
</dbReference>
<keyword evidence="4 7" id="KW-0067">ATP-binding</keyword>
<dbReference type="InterPro" id="IPR003439">
    <property type="entry name" value="ABC_transporter-like_ATP-bd"/>
</dbReference>
<dbReference type="InterPro" id="IPR003593">
    <property type="entry name" value="AAA+_ATPase"/>
</dbReference>
<dbReference type="EMBL" id="CP088156">
    <property type="protein sequence ID" value="UFZ02746.1"/>
    <property type="molecule type" value="Genomic_DNA"/>
</dbReference>